<dbReference type="NCBIfam" id="TIGR02532">
    <property type="entry name" value="IV_pilin_GFxxxE"/>
    <property type="match status" value="1"/>
</dbReference>
<evidence type="ECO:0008006" key="4">
    <source>
        <dbReference type="Google" id="ProtNLM"/>
    </source>
</evidence>
<dbReference type="SUPFAM" id="SSF54523">
    <property type="entry name" value="Pili subunits"/>
    <property type="match status" value="1"/>
</dbReference>
<sequence length="91" mass="9900">MGWMINSNVKGFGLAEQIITLAVLAVLTAIAIPAFHRMMMGHELRAAQTDYIAALQHARNLAVNEQVRITFFAQAAMAYIAVVMIRGAKVG</sequence>
<organism evidence="2 3">
    <name type="scientific">Dyella nitratireducens</name>
    <dbReference type="NCBI Taxonomy" id="1849580"/>
    <lineage>
        <taxon>Bacteria</taxon>
        <taxon>Pseudomonadati</taxon>
        <taxon>Pseudomonadota</taxon>
        <taxon>Gammaproteobacteria</taxon>
        <taxon>Lysobacterales</taxon>
        <taxon>Rhodanobacteraceae</taxon>
        <taxon>Dyella</taxon>
    </lineage>
</organism>
<feature type="transmembrane region" description="Helical" evidence="1">
    <location>
        <begin position="69"/>
        <end position="88"/>
    </location>
</feature>
<protein>
    <recommendedName>
        <fullName evidence="4">Prepilin-type N-terminal cleavage/methylation domain-containing protein</fullName>
    </recommendedName>
</protein>
<proteinExistence type="predicted"/>
<keyword evidence="3" id="KW-1185">Reference proteome</keyword>
<comment type="caution">
    <text evidence="2">The sequence shown here is derived from an EMBL/GenBank/DDBJ whole genome shotgun (WGS) entry which is preliminary data.</text>
</comment>
<dbReference type="Proteomes" id="UP000620046">
    <property type="component" value="Unassembled WGS sequence"/>
</dbReference>
<evidence type="ECO:0000313" key="3">
    <source>
        <dbReference type="Proteomes" id="UP000620046"/>
    </source>
</evidence>
<evidence type="ECO:0000313" key="2">
    <source>
        <dbReference type="EMBL" id="GGA35076.1"/>
    </source>
</evidence>
<dbReference type="Gene3D" id="3.30.700.10">
    <property type="entry name" value="Glycoprotein, Type 4 Pilin"/>
    <property type="match status" value="1"/>
</dbReference>
<reference evidence="3" key="1">
    <citation type="journal article" date="2019" name="Int. J. Syst. Evol. Microbiol.">
        <title>The Global Catalogue of Microorganisms (GCM) 10K type strain sequencing project: providing services to taxonomists for standard genome sequencing and annotation.</title>
        <authorList>
            <consortium name="The Broad Institute Genomics Platform"/>
            <consortium name="The Broad Institute Genome Sequencing Center for Infectious Disease"/>
            <person name="Wu L."/>
            <person name="Ma J."/>
        </authorList>
    </citation>
    <scope>NUCLEOTIDE SEQUENCE [LARGE SCALE GENOMIC DNA]</scope>
    <source>
        <strain evidence="3">CGMCC 1.15439</strain>
    </source>
</reference>
<dbReference type="InterPro" id="IPR045584">
    <property type="entry name" value="Pilin-like"/>
</dbReference>
<accession>A0ABQ1G214</accession>
<keyword evidence="1" id="KW-1133">Transmembrane helix</keyword>
<name>A0ABQ1G214_9GAMM</name>
<dbReference type="EMBL" id="BMJA01000002">
    <property type="protein sequence ID" value="GGA35076.1"/>
    <property type="molecule type" value="Genomic_DNA"/>
</dbReference>
<keyword evidence="1" id="KW-0472">Membrane</keyword>
<feature type="transmembrane region" description="Helical" evidence="1">
    <location>
        <begin position="12"/>
        <end position="35"/>
    </location>
</feature>
<gene>
    <name evidence="2" type="ORF">GCM10010981_25130</name>
</gene>
<dbReference type="InterPro" id="IPR012902">
    <property type="entry name" value="N_methyl_site"/>
</dbReference>
<evidence type="ECO:0000256" key="1">
    <source>
        <dbReference type="SAM" id="Phobius"/>
    </source>
</evidence>
<keyword evidence="1" id="KW-0812">Transmembrane</keyword>